<dbReference type="HOGENOM" id="CLU_091355_0_0_10"/>
<gene>
    <name evidence="3" type="ordered locus">Halhy_1219</name>
</gene>
<proteinExistence type="predicted"/>
<reference evidence="3 4" key="1">
    <citation type="journal article" date="2011" name="Stand. Genomic Sci.">
        <title>Complete genome sequence of Haliscomenobacter hydrossis type strain (O).</title>
        <authorList>
            <consortium name="US DOE Joint Genome Institute (JGI-PGF)"/>
            <person name="Daligault H."/>
            <person name="Lapidus A."/>
            <person name="Zeytun A."/>
            <person name="Nolan M."/>
            <person name="Lucas S."/>
            <person name="Del Rio T.G."/>
            <person name="Tice H."/>
            <person name="Cheng J.F."/>
            <person name="Tapia R."/>
            <person name="Han C."/>
            <person name="Goodwin L."/>
            <person name="Pitluck S."/>
            <person name="Liolios K."/>
            <person name="Pagani I."/>
            <person name="Ivanova N."/>
            <person name="Huntemann M."/>
            <person name="Mavromatis K."/>
            <person name="Mikhailova N."/>
            <person name="Pati A."/>
            <person name="Chen A."/>
            <person name="Palaniappan K."/>
            <person name="Land M."/>
            <person name="Hauser L."/>
            <person name="Brambilla E.M."/>
            <person name="Rohde M."/>
            <person name="Verbarg S."/>
            <person name="Goker M."/>
            <person name="Bristow J."/>
            <person name="Eisen J.A."/>
            <person name="Markowitz V."/>
            <person name="Hugenholtz P."/>
            <person name="Kyrpides N.C."/>
            <person name="Klenk H.P."/>
            <person name="Woyke T."/>
        </authorList>
    </citation>
    <scope>NUCLEOTIDE SEQUENCE [LARGE SCALE GENOMIC DNA]</scope>
    <source>
        <strain evidence="4">ATCC 27775 / DSM 1100 / LMG 10767 / O</strain>
    </source>
</reference>
<dbReference type="Proteomes" id="UP000008461">
    <property type="component" value="Chromosome"/>
</dbReference>
<dbReference type="AlphaFoldDB" id="F4KTY0"/>
<dbReference type="SUPFAM" id="SSF52266">
    <property type="entry name" value="SGNH hydrolase"/>
    <property type="match status" value="1"/>
</dbReference>
<evidence type="ECO:0000256" key="1">
    <source>
        <dbReference type="SAM" id="SignalP"/>
    </source>
</evidence>
<keyword evidence="1" id="KW-0732">Signal</keyword>
<name>F4KTY0_HALH1</name>
<accession>F4KTY0</accession>
<evidence type="ECO:0000313" key="3">
    <source>
        <dbReference type="EMBL" id="AEE49116.1"/>
    </source>
</evidence>
<protein>
    <submittedName>
        <fullName evidence="3">Lipolytic protein G-D-S-L family</fullName>
    </submittedName>
</protein>
<organism evidence="3 4">
    <name type="scientific">Haliscomenobacter hydrossis (strain ATCC 27775 / DSM 1100 / LMG 10767 / O)</name>
    <dbReference type="NCBI Taxonomy" id="760192"/>
    <lineage>
        <taxon>Bacteria</taxon>
        <taxon>Pseudomonadati</taxon>
        <taxon>Bacteroidota</taxon>
        <taxon>Saprospiria</taxon>
        <taxon>Saprospirales</taxon>
        <taxon>Haliscomenobacteraceae</taxon>
        <taxon>Haliscomenobacter</taxon>
    </lineage>
</organism>
<feature type="domain" description="SGNH hydrolase-type esterase" evidence="2">
    <location>
        <begin position="35"/>
        <end position="215"/>
    </location>
</feature>
<dbReference type="Gene3D" id="3.40.50.1110">
    <property type="entry name" value="SGNH hydrolase"/>
    <property type="match status" value="1"/>
</dbReference>
<dbReference type="InterPro" id="IPR013830">
    <property type="entry name" value="SGNH_hydro"/>
</dbReference>
<keyword evidence="4" id="KW-1185">Reference proteome</keyword>
<evidence type="ECO:0000313" key="4">
    <source>
        <dbReference type="Proteomes" id="UP000008461"/>
    </source>
</evidence>
<dbReference type="InterPro" id="IPR036514">
    <property type="entry name" value="SGNH_hydro_sf"/>
</dbReference>
<dbReference type="CDD" id="cd01832">
    <property type="entry name" value="SGNH_hydrolase_like_1"/>
    <property type="match status" value="1"/>
</dbReference>
<dbReference type="KEGG" id="hhy:Halhy_1219"/>
<dbReference type="Pfam" id="PF13472">
    <property type="entry name" value="Lipase_GDSL_2"/>
    <property type="match status" value="1"/>
</dbReference>
<dbReference type="EMBL" id="CP002691">
    <property type="protein sequence ID" value="AEE49116.1"/>
    <property type="molecule type" value="Genomic_DNA"/>
</dbReference>
<reference key="2">
    <citation type="submission" date="2011-04" db="EMBL/GenBank/DDBJ databases">
        <title>Complete sequence of chromosome of Haliscomenobacter hydrossis DSM 1100.</title>
        <authorList>
            <consortium name="US DOE Joint Genome Institute (JGI-PGF)"/>
            <person name="Lucas S."/>
            <person name="Han J."/>
            <person name="Lapidus A."/>
            <person name="Bruce D."/>
            <person name="Goodwin L."/>
            <person name="Pitluck S."/>
            <person name="Peters L."/>
            <person name="Kyrpides N."/>
            <person name="Mavromatis K."/>
            <person name="Ivanova N."/>
            <person name="Ovchinnikova G."/>
            <person name="Pagani I."/>
            <person name="Daligault H."/>
            <person name="Detter J.C."/>
            <person name="Han C."/>
            <person name="Land M."/>
            <person name="Hauser L."/>
            <person name="Markowitz V."/>
            <person name="Cheng J.-F."/>
            <person name="Hugenholtz P."/>
            <person name="Woyke T."/>
            <person name="Wu D."/>
            <person name="Verbarg S."/>
            <person name="Frueling A."/>
            <person name="Brambilla E."/>
            <person name="Klenk H.-P."/>
            <person name="Eisen J.A."/>
        </authorList>
    </citation>
    <scope>NUCLEOTIDE SEQUENCE</scope>
    <source>
        <strain>DSM 1100</strain>
    </source>
</reference>
<dbReference type="GO" id="GO:0016788">
    <property type="term" value="F:hydrolase activity, acting on ester bonds"/>
    <property type="evidence" value="ECO:0007669"/>
    <property type="project" value="UniProtKB-ARBA"/>
</dbReference>
<dbReference type="eggNOG" id="COG2755">
    <property type="taxonomic scope" value="Bacteria"/>
</dbReference>
<feature type="signal peptide" evidence="1">
    <location>
        <begin position="1"/>
        <end position="22"/>
    </location>
</feature>
<evidence type="ECO:0000259" key="2">
    <source>
        <dbReference type="Pfam" id="PF13472"/>
    </source>
</evidence>
<dbReference type="STRING" id="760192.Halhy_1219"/>
<sequence>MQNKSAWSALFSTSMVFLLAWACQGQDPDSLRYLALGDSYTIGTSVEPAERFPMQLAKSLQQRGVAIQKPKIVARVGWSTDQLAAAMDRENLEGSTWDVVTLLIGVNNQYRGGALAQYKIEFEALLKRAIKLAGNDKKKVIVLSIPDYGVTPFGQRFQAGRISREIDEFNAANRKIAEAQEVAYLDITPISREALKNKALIADDQLHPSGKMYARWVEQLLSFFPEK</sequence>
<dbReference type="RefSeq" id="WP_013763671.1">
    <property type="nucleotide sequence ID" value="NC_015510.1"/>
</dbReference>
<feature type="chain" id="PRO_5003317106" evidence="1">
    <location>
        <begin position="23"/>
        <end position="227"/>
    </location>
</feature>